<reference evidence="4" key="1">
    <citation type="submission" date="2021-04" db="EMBL/GenBank/DDBJ databases">
        <authorList>
            <consortium name="Wellcome Sanger Institute Data Sharing"/>
        </authorList>
    </citation>
    <scope>NUCLEOTIDE SEQUENCE [LARGE SCALE GENOMIC DNA]</scope>
</reference>
<sequence>MPSCPLLLLLLFLPGSPACQTSSFTECQGAPFVPGHNLVGEGFNVVTLKTVGASVIDVKTFMVGGAQGNCTVCRNHLLNQTQKLPVSVLDWRIKVQCRRSVSSKIFDSSQSVMKENSRSLSASWKVGLGIKGIARVAIGGSHSTSSMFAESRSRKDKFSFITQDLNCKYYTFRLHSRPPLSKEFEVSLKNLPSTYHHKNTSAFQQFISVYGTHFIRRVHLGGRVNSMTAVRTCEASMSKTSVHTVSNCLSVEAEATIKGVSASAAASFCRGKSKSLKTGATFSQAFSDRTTTVLGGDGDVGDILFTPNNAAGYKKWLRSLKRVPGVVSYQLHPLHLLVKDNPILKSSLRDAISDYIRKSAKPLRCPVGCKIGHQNQNCACRCKGHRMVNSDCCPAEPGLARMNVTVVRAQGLWGDYFSKTDGYVKVFYGNQGATTPVIWNNNFPSWNYLVRFETVNLRHRKQIRFEVWDRDNRWNDDLLGKASLVPTTGRSIYKKFPLKHGALFIQTSAVCAPSLQGSLCEQYAATPTYEGLMGYVKPDEAPSFKYSILLLLSAGFFLNISSVEHV</sequence>
<keyword evidence="1" id="KW-0732">Signal</keyword>
<dbReference type="InterPro" id="IPR052784">
    <property type="entry name" value="Perforin-1_pore-forming"/>
</dbReference>
<evidence type="ECO:0000256" key="1">
    <source>
        <dbReference type="SAM" id="SignalP"/>
    </source>
</evidence>
<evidence type="ECO:0000259" key="2">
    <source>
        <dbReference type="PROSITE" id="PS50004"/>
    </source>
</evidence>
<dbReference type="PROSITE" id="PS51412">
    <property type="entry name" value="MACPF_2"/>
    <property type="match status" value="1"/>
</dbReference>
<dbReference type="GO" id="GO:0022829">
    <property type="term" value="F:wide pore channel activity"/>
    <property type="evidence" value="ECO:0007669"/>
    <property type="project" value="TreeGrafter"/>
</dbReference>
<dbReference type="Pfam" id="PF00168">
    <property type="entry name" value="C2"/>
    <property type="match status" value="1"/>
</dbReference>
<dbReference type="InterPro" id="IPR035892">
    <property type="entry name" value="C2_domain_sf"/>
</dbReference>
<dbReference type="PANTHER" id="PTHR46096">
    <property type="entry name" value="PERFORIN-1"/>
    <property type="match status" value="1"/>
</dbReference>
<dbReference type="SMART" id="SM00457">
    <property type="entry name" value="MACPF"/>
    <property type="match status" value="1"/>
</dbReference>
<dbReference type="GeneTree" id="ENSGT00940000164067"/>
<feature type="chain" id="PRO_5025375498" evidence="1">
    <location>
        <begin position="19"/>
        <end position="566"/>
    </location>
</feature>
<accession>A0A671W4F4</accession>
<dbReference type="InParanoid" id="A0A671W4F4"/>
<name>A0A671W4F4_SPAAU</name>
<dbReference type="SMART" id="SM00239">
    <property type="entry name" value="C2"/>
    <property type="match status" value="1"/>
</dbReference>
<protein>
    <submittedName>
        <fullName evidence="4">Perforin 1.3</fullName>
    </submittedName>
</protein>
<dbReference type="Pfam" id="PF01823">
    <property type="entry name" value="MACPF"/>
    <property type="match status" value="1"/>
</dbReference>
<dbReference type="InterPro" id="IPR037300">
    <property type="entry name" value="Perforin-1_C2"/>
</dbReference>
<dbReference type="GO" id="GO:0001913">
    <property type="term" value="P:T cell mediated cytotoxicity"/>
    <property type="evidence" value="ECO:0007669"/>
    <property type="project" value="TreeGrafter"/>
</dbReference>
<dbReference type="Gene3D" id="2.60.40.150">
    <property type="entry name" value="C2 domain"/>
    <property type="match status" value="1"/>
</dbReference>
<dbReference type="PANTHER" id="PTHR46096:SF5">
    <property type="entry name" value="PERFORIN 1.2 PRECURSOR-RELATED"/>
    <property type="match status" value="1"/>
</dbReference>
<reference evidence="4" key="2">
    <citation type="submission" date="2025-08" db="UniProtKB">
        <authorList>
            <consortium name="Ensembl"/>
        </authorList>
    </citation>
    <scope>IDENTIFICATION</scope>
</reference>
<dbReference type="Proteomes" id="UP000472265">
    <property type="component" value="Chromosome 23"/>
</dbReference>
<dbReference type="CDD" id="cd04032">
    <property type="entry name" value="C2_Perforin"/>
    <property type="match status" value="1"/>
</dbReference>
<dbReference type="GO" id="GO:0001771">
    <property type="term" value="P:immunological synapse formation"/>
    <property type="evidence" value="ECO:0007669"/>
    <property type="project" value="TreeGrafter"/>
</dbReference>
<reference evidence="4" key="3">
    <citation type="submission" date="2025-09" db="UniProtKB">
        <authorList>
            <consortium name="Ensembl"/>
        </authorList>
    </citation>
    <scope>IDENTIFICATION</scope>
</reference>
<keyword evidence="5" id="KW-1185">Reference proteome</keyword>
<dbReference type="InterPro" id="IPR020864">
    <property type="entry name" value="MACPF"/>
</dbReference>
<dbReference type="PROSITE" id="PS50004">
    <property type="entry name" value="C2"/>
    <property type="match status" value="1"/>
</dbReference>
<feature type="domain" description="MACPF" evidence="3">
    <location>
        <begin position="23"/>
        <end position="363"/>
    </location>
</feature>
<dbReference type="InterPro" id="IPR000008">
    <property type="entry name" value="C2_dom"/>
</dbReference>
<dbReference type="GO" id="GO:0051607">
    <property type="term" value="P:defense response to virus"/>
    <property type="evidence" value="ECO:0007669"/>
    <property type="project" value="TreeGrafter"/>
</dbReference>
<evidence type="ECO:0000259" key="3">
    <source>
        <dbReference type="PROSITE" id="PS51412"/>
    </source>
</evidence>
<evidence type="ECO:0000313" key="4">
    <source>
        <dbReference type="Ensembl" id="ENSSAUP00010033484.1"/>
    </source>
</evidence>
<dbReference type="OMA" id="DNPQWSE"/>
<gene>
    <name evidence="4" type="primary">prf1.3</name>
</gene>
<dbReference type="GO" id="GO:0005509">
    <property type="term" value="F:calcium ion binding"/>
    <property type="evidence" value="ECO:0007669"/>
    <property type="project" value="InterPro"/>
</dbReference>
<feature type="signal peptide" evidence="1">
    <location>
        <begin position="1"/>
        <end position="18"/>
    </location>
</feature>
<dbReference type="GO" id="GO:0016020">
    <property type="term" value="C:membrane"/>
    <property type="evidence" value="ECO:0007669"/>
    <property type="project" value="TreeGrafter"/>
</dbReference>
<dbReference type="AlphaFoldDB" id="A0A671W4F4"/>
<evidence type="ECO:0000313" key="5">
    <source>
        <dbReference type="Proteomes" id="UP000472265"/>
    </source>
</evidence>
<dbReference type="SUPFAM" id="SSF49562">
    <property type="entry name" value="C2 domain (Calcium/lipid-binding domain, CaLB)"/>
    <property type="match status" value="1"/>
</dbReference>
<dbReference type="Ensembl" id="ENSSAUT00010035285.1">
    <property type="protein sequence ID" value="ENSSAUP00010033484.1"/>
    <property type="gene ID" value="ENSSAUG00010014217.1"/>
</dbReference>
<organism evidence="4 5">
    <name type="scientific">Sparus aurata</name>
    <name type="common">Gilthead sea bream</name>
    <dbReference type="NCBI Taxonomy" id="8175"/>
    <lineage>
        <taxon>Eukaryota</taxon>
        <taxon>Metazoa</taxon>
        <taxon>Chordata</taxon>
        <taxon>Craniata</taxon>
        <taxon>Vertebrata</taxon>
        <taxon>Euteleostomi</taxon>
        <taxon>Actinopterygii</taxon>
        <taxon>Neopterygii</taxon>
        <taxon>Teleostei</taxon>
        <taxon>Neoteleostei</taxon>
        <taxon>Acanthomorphata</taxon>
        <taxon>Eupercaria</taxon>
        <taxon>Spariformes</taxon>
        <taxon>Sparidae</taxon>
        <taxon>Sparus</taxon>
    </lineage>
</organism>
<dbReference type="FunCoup" id="A0A671W4F4">
    <property type="interactions" value="1406"/>
</dbReference>
<feature type="domain" description="C2" evidence="2">
    <location>
        <begin position="382"/>
        <end position="500"/>
    </location>
</feature>
<proteinExistence type="predicted"/>
<dbReference type="GO" id="GO:0140911">
    <property type="term" value="F:pore-forming activity"/>
    <property type="evidence" value="ECO:0007669"/>
    <property type="project" value="InterPro"/>
</dbReference>